<name>A0A9W4XV17_9PLEO</name>
<proteinExistence type="predicted"/>
<sequence>MVPSPPVAASSSSSLCLRCCDVCFLCCCTGAKGEPGLERSGGLSARCLCVSCGCVGGGGVGGLLGFAICFCSRWVG</sequence>
<gene>
    <name evidence="1" type="ORF">PDIGIT_LOCUS7004</name>
</gene>
<protein>
    <submittedName>
        <fullName evidence="1">Uncharacterized protein</fullName>
    </submittedName>
</protein>
<dbReference type="AlphaFoldDB" id="A0A9W4XV17"/>
<dbReference type="Proteomes" id="UP001152607">
    <property type="component" value="Unassembled WGS sequence"/>
</dbReference>
<evidence type="ECO:0000313" key="2">
    <source>
        <dbReference type="Proteomes" id="UP001152607"/>
    </source>
</evidence>
<comment type="caution">
    <text evidence="1">The sequence shown here is derived from an EMBL/GenBank/DDBJ whole genome shotgun (WGS) entry which is preliminary data.</text>
</comment>
<accession>A0A9W4XV17</accession>
<organism evidence="1 2">
    <name type="scientific">Periconia digitata</name>
    <dbReference type="NCBI Taxonomy" id="1303443"/>
    <lineage>
        <taxon>Eukaryota</taxon>
        <taxon>Fungi</taxon>
        <taxon>Dikarya</taxon>
        <taxon>Ascomycota</taxon>
        <taxon>Pezizomycotina</taxon>
        <taxon>Dothideomycetes</taxon>
        <taxon>Pleosporomycetidae</taxon>
        <taxon>Pleosporales</taxon>
        <taxon>Massarineae</taxon>
        <taxon>Periconiaceae</taxon>
        <taxon>Periconia</taxon>
    </lineage>
</organism>
<dbReference type="EMBL" id="CAOQHR010000004">
    <property type="protein sequence ID" value="CAI6333952.1"/>
    <property type="molecule type" value="Genomic_DNA"/>
</dbReference>
<evidence type="ECO:0000313" key="1">
    <source>
        <dbReference type="EMBL" id="CAI6333952.1"/>
    </source>
</evidence>
<reference evidence="1" key="1">
    <citation type="submission" date="2023-01" db="EMBL/GenBank/DDBJ databases">
        <authorList>
            <person name="Van Ghelder C."/>
            <person name="Rancurel C."/>
        </authorList>
    </citation>
    <scope>NUCLEOTIDE SEQUENCE</scope>
    <source>
        <strain evidence="1">CNCM I-4278</strain>
    </source>
</reference>
<keyword evidence="2" id="KW-1185">Reference proteome</keyword>